<proteinExistence type="predicted"/>
<protein>
    <submittedName>
        <fullName evidence="1">Uncharacterized protein</fullName>
    </submittedName>
</protein>
<gene>
    <name evidence="1" type="ORF">COT88_00900</name>
</gene>
<organism evidence="1 2">
    <name type="scientific">Candidatus Colwellbacteria bacterium CG10_big_fil_rev_8_21_14_0_10_41_28</name>
    <dbReference type="NCBI Taxonomy" id="1974539"/>
    <lineage>
        <taxon>Bacteria</taxon>
        <taxon>Candidatus Colwelliibacteriota</taxon>
    </lineage>
</organism>
<evidence type="ECO:0000313" key="1">
    <source>
        <dbReference type="EMBL" id="PIR98572.1"/>
    </source>
</evidence>
<reference evidence="2" key="1">
    <citation type="submission" date="2017-09" db="EMBL/GenBank/DDBJ databases">
        <title>Depth-based differentiation of microbial function through sediment-hosted aquifers and enrichment of novel symbionts in the deep terrestrial subsurface.</title>
        <authorList>
            <person name="Probst A.J."/>
            <person name="Ladd B."/>
            <person name="Jarett J.K."/>
            <person name="Geller-Mcgrath D.E."/>
            <person name="Sieber C.M.K."/>
            <person name="Emerson J.B."/>
            <person name="Anantharaman K."/>
            <person name="Thomas B.C."/>
            <person name="Malmstrom R."/>
            <person name="Stieglmeier M."/>
            <person name="Klingl A."/>
            <person name="Woyke T."/>
            <person name="Ryan C.M."/>
            <person name="Banfield J.F."/>
        </authorList>
    </citation>
    <scope>NUCLEOTIDE SEQUENCE [LARGE SCALE GENOMIC DNA]</scope>
</reference>
<evidence type="ECO:0000313" key="2">
    <source>
        <dbReference type="Proteomes" id="UP000230776"/>
    </source>
</evidence>
<comment type="caution">
    <text evidence="1">The sequence shown here is derived from an EMBL/GenBank/DDBJ whole genome shotgun (WGS) entry which is preliminary data.</text>
</comment>
<dbReference type="EMBL" id="PFAG01000011">
    <property type="protein sequence ID" value="PIR98572.1"/>
    <property type="molecule type" value="Genomic_DNA"/>
</dbReference>
<accession>A0A2H0VHJ0</accession>
<name>A0A2H0VHJ0_9BACT</name>
<dbReference type="AlphaFoldDB" id="A0A2H0VHJ0"/>
<dbReference type="Proteomes" id="UP000230776">
    <property type="component" value="Unassembled WGS sequence"/>
</dbReference>
<sequence length="204" mass="22052">MLPVWASADEKGPCGHLLAALLGCEGAFVREATPGFRTLASMPQGIEFGEPQTLVVAPVDGQSHPSRLGALCSIPLQGNGEVIPVASDAIDDALCDQAPFLIEDEYAKPASTTDEDLEIIHPSRRVERAHLEGFYPCGHAFLSVGEQFSSISKTLRLQKNQRVIKICKRTYLLDNTTLLSSQVVAGVRSGWNQIVVFINELAPI</sequence>